<dbReference type="STRING" id="642492.Clole_2625"/>
<dbReference type="HOGENOM" id="CLU_2971017_0_0_9"/>
<evidence type="ECO:0000313" key="2">
    <source>
        <dbReference type="Proteomes" id="UP000008467"/>
    </source>
</evidence>
<name>F2JIG0_CELLD</name>
<reference evidence="1 2" key="1">
    <citation type="journal article" date="2011" name="J. Bacteriol.">
        <title>Complete genome sequence of the cellulose-degrading bacterium Cellulosilyticum lentocellum.</title>
        <authorList>
            <consortium name="US DOE Joint Genome Institute"/>
            <person name="Miller D.A."/>
            <person name="Suen G."/>
            <person name="Bruce D."/>
            <person name="Copeland A."/>
            <person name="Cheng J.F."/>
            <person name="Detter C."/>
            <person name="Goodwin L.A."/>
            <person name="Han C.S."/>
            <person name="Hauser L.J."/>
            <person name="Land M.L."/>
            <person name="Lapidus A."/>
            <person name="Lucas S."/>
            <person name="Meincke L."/>
            <person name="Pitluck S."/>
            <person name="Tapia R."/>
            <person name="Teshima H."/>
            <person name="Woyke T."/>
            <person name="Fox B.G."/>
            <person name="Angert E.R."/>
            <person name="Currie C.R."/>
        </authorList>
    </citation>
    <scope>NUCLEOTIDE SEQUENCE [LARGE SCALE GENOMIC DNA]</scope>
    <source>
        <strain evidence="2">ATCC 49066 / DSM 5427 / NCIMB 11756 / RHM5</strain>
    </source>
</reference>
<dbReference type="AlphaFoldDB" id="F2JIG0"/>
<dbReference type="KEGG" id="cle:Clole_2625"/>
<accession>F2JIG0</accession>
<organism evidence="1 2">
    <name type="scientific">Cellulosilyticum lentocellum (strain ATCC 49066 / DSM 5427 / NCIMB 11756 / RHM5)</name>
    <name type="common">Clostridium lentocellum</name>
    <dbReference type="NCBI Taxonomy" id="642492"/>
    <lineage>
        <taxon>Bacteria</taxon>
        <taxon>Bacillati</taxon>
        <taxon>Bacillota</taxon>
        <taxon>Clostridia</taxon>
        <taxon>Lachnospirales</taxon>
        <taxon>Cellulosilyticaceae</taxon>
        <taxon>Cellulosilyticum</taxon>
    </lineage>
</organism>
<dbReference type="EMBL" id="CP002582">
    <property type="protein sequence ID" value="ADZ84326.1"/>
    <property type="molecule type" value="Genomic_DNA"/>
</dbReference>
<gene>
    <name evidence="1" type="ordered locus">Clole_2625</name>
</gene>
<proteinExistence type="predicted"/>
<dbReference type="RefSeq" id="WP_013657619.1">
    <property type="nucleotide sequence ID" value="NC_015275.1"/>
</dbReference>
<dbReference type="Proteomes" id="UP000008467">
    <property type="component" value="Chromosome"/>
</dbReference>
<evidence type="ECO:0000313" key="1">
    <source>
        <dbReference type="EMBL" id="ADZ84326.1"/>
    </source>
</evidence>
<keyword evidence="2" id="KW-1185">Reference proteome</keyword>
<sequence length="58" mass="6761">MKLLTPKQTQVITGLSTTATYNMFWSKGFPKIVLGKRALRVDEQDLYKYLQSKKQVMH</sequence>
<protein>
    <submittedName>
        <fullName evidence="1">Uncharacterized protein</fullName>
    </submittedName>
</protein>